<gene>
    <name evidence="3" type="ORF">MEDL_65916</name>
</gene>
<dbReference type="EMBL" id="CAJPWZ010003244">
    <property type="protein sequence ID" value="CAG2254410.1"/>
    <property type="molecule type" value="Genomic_DNA"/>
</dbReference>
<dbReference type="InterPro" id="IPR043136">
    <property type="entry name" value="B30.2/SPRY_sf"/>
</dbReference>
<name>A0A8S3VL84_MYTED</name>
<evidence type="ECO:0000313" key="4">
    <source>
        <dbReference type="Proteomes" id="UP000683360"/>
    </source>
</evidence>
<dbReference type="SUPFAM" id="SSF52047">
    <property type="entry name" value="RNI-like"/>
    <property type="match status" value="1"/>
</dbReference>
<keyword evidence="4" id="KW-1185">Reference proteome</keyword>
<organism evidence="3 4">
    <name type="scientific">Mytilus edulis</name>
    <name type="common">Blue mussel</name>
    <dbReference type="NCBI Taxonomy" id="6550"/>
    <lineage>
        <taxon>Eukaryota</taxon>
        <taxon>Metazoa</taxon>
        <taxon>Spiralia</taxon>
        <taxon>Lophotrochozoa</taxon>
        <taxon>Mollusca</taxon>
        <taxon>Bivalvia</taxon>
        <taxon>Autobranchia</taxon>
        <taxon>Pteriomorphia</taxon>
        <taxon>Mytilida</taxon>
        <taxon>Mytiloidea</taxon>
        <taxon>Mytilidae</taxon>
        <taxon>Mytilinae</taxon>
        <taxon>Mytilus</taxon>
    </lineage>
</organism>
<dbReference type="SUPFAM" id="SSF49899">
    <property type="entry name" value="Concanavalin A-like lectins/glucanases"/>
    <property type="match status" value="1"/>
</dbReference>
<protein>
    <recommendedName>
        <fullName evidence="2">SPRY domain-containing protein</fullName>
    </recommendedName>
</protein>
<dbReference type="InterPro" id="IPR003877">
    <property type="entry name" value="SPRY_dom"/>
</dbReference>
<dbReference type="InterPro" id="IPR032675">
    <property type="entry name" value="LRR_dom_sf"/>
</dbReference>
<dbReference type="Gene3D" id="3.80.10.10">
    <property type="entry name" value="Ribonuclease Inhibitor"/>
    <property type="match status" value="1"/>
</dbReference>
<feature type="compositionally biased region" description="Basic and acidic residues" evidence="1">
    <location>
        <begin position="271"/>
        <end position="286"/>
    </location>
</feature>
<feature type="domain" description="SPRY" evidence="2">
    <location>
        <begin position="956"/>
        <end position="1030"/>
    </location>
</feature>
<dbReference type="OrthoDB" id="6145267at2759"/>
<reference evidence="3" key="1">
    <citation type="submission" date="2021-03" db="EMBL/GenBank/DDBJ databases">
        <authorList>
            <person name="Bekaert M."/>
        </authorList>
    </citation>
    <scope>NUCLEOTIDE SEQUENCE</scope>
</reference>
<dbReference type="Pfam" id="PF00622">
    <property type="entry name" value="SPRY"/>
    <property type="match status" value="1"/>
</dbReference>
<evidence type="ECO:0000259" key="2">
    <source>
        <dbReference type="Pfam" id="PF00622"/>
    </source>
</evidence>
<evidence type="ECO:0000313" key="3">
    <source>
        <dbReference type="EMBL" id="CAG2254410.1"/>
    </source>
</evidence>
<dbReference type="Proteomes" id="UP000683360">
    <property type="component" value="Unassembled WGS sequence"/>
</dbReference>
<sequence length="1215" mass="137912">MADYLSVGEATASLHSGRISLGDLKKFLEKASYVSSKVEFCKNAYSNDAVLYLLKTGKRKFGNLTDLHLQGCNQITNAGIKWLTKLLAEAKNCKSIYLDGCHQLTDDDVALLLAAAPKVTLVSLTGVSIRHLSHPAVKTFLINGCPILTGEENLVDLNHGHTIVVPQKHLAGYFVEFVKTKKTLQKLGALQPFNQVTDLPIKDWKVTLTEVLLDHPMFDVVISSHPVQVIITFNTTKGNLEGVKNHIVDTITRVVTKAAFTTVYPKNKEPEVKKEVENDETKKVEGEETENKEEVKVEVKIPEKKKPEEKTEEVKEDEKPEDVRPFRECEFILIQIGKPSKLIEEVQQFISGEFLTTKLEVLDKSIEYHEQHFSDMDMVGQNAYASLCAAKEKLETFNTEKNDRIHFMSIDMESEECLNSVYDKMTEVLDCRKHHQEMRYKIAEKFEKYLSVVLETVKKNEVIDISSGLKESFDIAGAEFLSIAKLLQEQGKVVILQLCSKTLIVDLEFLKSMVDKVGKAGTYTTSQSYSTAIKNQTRALTLHKASIQIGYTLKEDDEKSTLLLKILQDYCGLVELPRWRLKPEDEQFIYVVQEKLEKLVVSLDTFYSEKKPSNFVVMEKSYKFIYPVAKEVLPGVVSSAAKYGRPLLVTADGAVFQIGCVQTVVKTLNWAGEPVNDETEFYVKEYTWNIFCLYTDMIEKVLKQRDLIYLESGDVPNGFVHNSFGCKHVWKKVDSMFNQSVCSMCNRCCGLGRKCKYNGIMGDNFRECLCKTSLPGCVDCGICTDCANDLWELRSYLRPQVYCNSKRVVSSPSTYMESILNKVPLDPLAYNEVELVYNTEGKKGLLLRDKIVEKFKTLIKDVEDPLYDCKHGDCVKIRISDPGRIIGKGGELDMTAIKESKVVYQPIISRDLKTSHETGLLCYEPKSTSSPVAQFIGVECFSENIKKFSYKIIHEGKSRFIGIGVAPRDYAPNRMPGWNPTSYGYHADDGGIYTGKSSTNTKFARCYKGDIMSVYCDTESKDIKFYKNDKMTFSNSWKWSYDAYKYGNMWISPRKNLLMTPKDKTDFLTGWVILHNPTKGLIGYQIKICCQHSTLGVLVETTEIGSLGPNESLPLHMKRNTPEDEEVVVEWIAINKIKEYDTDDIKQLFTEAHENRKYSHKLKVKKDAKASTTETLPTFNETEDNDGYKLDVIKNNTLVNSYVLKKEDTVLRLQR</sequence>
<dbReference type="Gene3D" id="2.60.120.920">
    <property type="match status" value="1"/>
</dbReference>
<comment type="caution">
    <text evidence="3">The sequence shown here is derived from an EMBL/GenBank/DDBJ whole genome shotgun (WGS) entry which is preliminary data.</text>
</comment>
<proteinExistence type="predicted"/>
<dbReference type="InterPro" id="IPR013320">
    <property type="entry name" value="ConA-like_dom_sf"/>
</dbReference>
<dbReference type="AlphaFoldDB" id="A0A8S3VL84"/>
<evidence type="ECO:0000256" key="1">
    <source>
        <dbReference type="SAM" id="MobiDB-lite"/>
    </source>
</evidence>
<feature type="region of interest" description="Disordered" evidence="1">
    <location>
        <begin position="271"/>
        <end position="295"/>
    </location>
</feature>
<accession>A0A8S3VL84</accession>